<evidence type="ECO:0000256" key="6">
    <source>
        <dbReference type="ARBA" id="ARBA00022741"/>
    </source>
</evidence>
<name>A0A8B9A1R9_PHODC</name>
<feature type="transmembrane region" description="Helical" evidence="15">
    <location>
        <begin position="6"/>
        <end position="31"/>
    </location>
</feature>
<evidence type="ECO:0000259" key="16">
    <source>
        <dbReference type="PROSITE" id="PS50011"/>
    </source>
</evidence>
<sequence length="385" mass="41670">MSRLLAAMVGGAIGALAFLVIVIWFLWFCILHRRTCANRSSETGSSDPPTIVEWTRGGRITSAGGGHATEHQGARQFTFEELSQATKNFNESNLVGSGSFGLVYKGLLLDGTIVAIKRRRGAPLQEFVEEVKRLSEICHRNLVTLIGYCQEGGLQMLVFEHLPNGSISRHLYDIARGPVTRLEFKQRLSVAIGAAKGLAHLHNLVPQVVHKDFKSSNVLVDENFIAKVADAGIAQLLQRLEDAGPSQSSGGNVFQDPEVEEFGALSEASDVYSFGVFLLELITGREAAHFFSPGSDESLAQWVEAHLISNNLIDQRLGSSFTPEGMKDLIGLTLQCLNPSGRGRPKMSAVVAELDLILETEMSLTTVMGDGTAIVTLGSQLFTSS</sequence>
<dbReference type="KEGG" id="pda:103716041"/>
<dbReference type="RefSeq" id="XP_038980547.1">
    <property type="nucleotide sequence ID" value="XM_039124619.1"/>
</dbReference>
<evidence type="ECO:0000256" key="5">
    <source>
        <dbReference type="ARBA" id="ARBA00022692"/>
    </source>
</evidence>
<organism evidence="17 19">
    <name type="scientific">Phoenix dactylifera</name>
    <name type="common">Date palm</name>
    <dbReference type="NCBI Taxonomy" id="42345"/>
    <lineage>
        <taxon>Eukaryota</taxon>
        <taxon>Viridiplantae</taxon>
        <taxon>Streptophyta</taxon>
        <taxon>Embryophyta</taxon>
        <taxon>Tracheophyta</taxon>
        <taxon>Spermatophyta</taxon>
        <taxon>Magnoliopsida</taxon>
        <taxon>Liliopsida</taxon>
        <taxon>Arecaceae</taxon>
        <taxon>Coryphoideae</taxon>
        <taxon>Phoeniceae</taxon>
        <taxon>Phoenix</taxon>
    </lineage>
</organism>
<reference evidence="18 19" key="2">
    <citation type="submission" date="2025-04" db="UniProtKB">
        <authorList>
            <consortium name="RefSeq"/>
        </authorList>
    </citation>
    <scope>IDENTIFICATION</scope>
    <source>
        <tissue evidence="18 19">Young leaves</tissue>
    </source>
</reference>
<proteinExistence type="inferred from homology"/>
<keyword evidence="6 13" id="KW-0547">Nucleotide-binding</keyword>
<evidence type="ECO:0000256" key="9">
    <source>
        <dbReference type="ARBA" id="ARBA00022989"/>
    </source>
</evidence>
<dbReference type="PROSITE" id="PS50011">
    <property type="entry name" value="PROTEIN_KINASE_DOM"/>
    <property type="match status" value="1"/>
</dbReference>
<dbReference type="Gene3D" id="1.10.510.10">
    <property type="entry name" value="Transferase(Phosphotransferase) domain 1"/>
    <property type="match status" value="1"/>
</dbReference>
<evidence type="ECO:0000256" key="4">
    <source>
        <dbReference type="ARBA" id="ARBA00022679"/>
    </source>
</evidence>
<dbReference type="GO" id="GO:0005886">
    <property type="term" value="C:plasma membrane"/>
    <property type="evidence" value="ECO:0007669"/>
    <property type="project" value="UniProtKB-SubCell"/>
</dbReference>
<dbReference type="Proteomes" id="UP000228380">
    <property type="component" value="Chromosome 3"/>
</dbReference>
<evidence type="ECO:0000256" key="11">
    <source>
        <dbReference type="ARBA" id="ARBA00047899"/>
    </source>
</evidence>
<reference evidence="17" key="1">
    <citation type="journal article" date="2019" name="Nat. Commun.">
        <title>Genome-wide association mapping of date palm fruit traits.</title>
        <authorList>
            <person name="Hazzouri K.M."/>
            <person name="Gros-Balthazard M."/>
            <person name="Flowers J.M."/>
            <person name="Copetti D."/>
            <person name="Lemansour A."/>
            <person name="Lebrun M."/>
            <person name="Masmoudi K."/>
            <person name="Ferrand S."/>
            <person name="Dhar M.I."/>
            <person name="Fresquez Z.A."/>
            <person name="Rosas U."/>
            <person name="Zhang J."/>
            <person name="Talag J."/>
            <person name="Lee S."/>
            <person name="Kudrna D."/>
            <person name="Powell R.F."/>
            <person name="Leitch I.J."/>
            <person name="Krueger R.R."/>
            <person name="Wing R.A."/>
            <person name="Amiri K.M.A."/>
            <person name="Purugganan M.D."/>
        </authorList>
    </citation>
    <scope>NUCLEOTIDE SEQUENCE [LARGE SCALE GENOMIC DNA]</scope>
    <source>
        <strain evidence="17">cv. Khalas</strain>
    </source>
</reference>
<dbReference type="InterPro" id="IPR001245">
    <property type="entry name" value="Ser-Thr/Tyr_kinase_cat_dom"/>
</dbReference>
<dbReference type="AlphaFoldDB" id="A0A8B9A1R9"/>
<dbReference type="PROSITE" id="PS00107">
    <property type="entry name" value="PROTEIN_KINASE_ATP"/>
    <property type="match status" value="1"/>
</dbReference>
<keyword evidence="17" id="KW-1185">Reference proteome</keyword>
<keyword evidence="10 15" id="KW-0472">Membrane</keyword>
<dbReference type="InterPro" id="IPR011009">
    <property type="entry name" value="Kinase-like_dom_sf"/>
</dbReference>
<keyword evidence="3 14" id="KW-0723">Serine/threonine-protein kinase</keyword>
<dbReference type="PANTHER" id="PTHR47982">
    <property type="entry name" value="PROLINE-RICH RECEPTOR-LIKE PROTEIN KINASE PERK4"/>
    <property type="match status" value="1"/>
</dbReference>
<comment type="catalytic activity">
    <reaction evidence="11">
        <text>L-threonyl-[protein] + ATP = O-phospho-L-threonyl-[protein] + ADP + H(+)</text>
        <dbReference type="Rhea" id="RHEA:46608"/>
        <dbReference type="Rhea" id="RHEA-COMP:11060"/>
        <dbReference type="Rhea" id="RHEA-COMP:11605"/>
        <dbReference type="ChEBI" id="CHEBI:15378"/>
        <dbReference type="ChEBI" id="CHEBI:30013"/>
        <dbReference type="ChEBI" id="CHEBI:30616"/>
        <dbReference type="ChEBI" id="CHEBI:61977"/>
        <dbReference type="ChEBI" id="CHEBI:456216"/>
        <dbReference type="EC" id="2.7.11.1"/>
    </reaction>
</comment>
<comment type="similarity">
    <text evidence="14">Belongs to the protein kinase superfamily.</text>
</comment>
<dbReference type="PANTHER" id="PTHR47982:SF54">
    <property type="entry name" value="PROTEIN KINASE SUPERFAMILY PROTEIN"/>
    <property type="match status" value="1"/>
</dbReference>
<dbReference type="PROSITE" id="PS00108">
    <property type="entry name" value="PROTEIN_KINASE_ST"/>
    <property type="match status" value="1"/>
</dbReference>
<evidence type="ECO:0000256" key="3">
    <source>
        <dbReference type="ARBA" id="ARBA00022527"/>
    </source>
</evidence>
<protein>
    <recommendedName>
        <fullName evidence="2">non-specific serine/threonine protein kinase</fullName>
        <ecNumber evidence="2">2.7.11.1</ecNumber>
    </recommendedName>
</protein>
<keyword evidence="8 13" id="KW-0067">ATP-binding</keyword>
<feature type="binding site" evidence="13">
    <location>
        <position position="117"/>
    </location>
    <ligand>
        <name>ATP</name>
        <dbReference type="ChEBI" id="CHEBI:30616"/>
    </ligand>
</feature>
<comment type="subcellular location">
    <subcellularLocation>
        <location evidence="1">Cell membrane</location>
        <topology evidence="1">Single-pass membrane protein</topology>
    </subcellularLocation>
</comment>
<dbReference type="Pfam" id="PF07714">
    <property type="entry name" value="PK_Tyr_Ser-Thr"/>
    <property type="match status" value="1"/>
</dbReference>
<dbReference type="EC" id="2.7.11.1" evidence="2"/>
<keyword evidence="9 15" id="KW-1133">Transmembrane helix</keyword>
<keyword evidence="7" id="KW-0418">Kinase</keyword>
<evidence type="ECO:0000256" key="1">
    <source>
        <dbReference type="ARBA" id="ARBA00004162"/>
    </source>
</evidence>
<evidence type="ECO:0000256" key="15">
    <source>
        <dbReference type="SAM" id="Phobius"/>
    </source>
</evidence>
<dbReference type="RefSeq" id="XP_038980548.1">
    <property type="nucleotide sequence ID" value="XM_039124620.1"/>
</dbReference>
<evidence type="ECO:0000256" key="2">
    <source>
        <dbReference type="ARBA" id="ARBA00012513"/>
    </source>
</evidence>
<evidence type="ECO:0000313" key="21">
    <source>
        <dbReference type="RefSeq" id="XP_038980548.1"/>
    </source>
</evidence>
<evidence type="ECO:0000256" key="13">
    <source>
        <dbReference type="PROSITE-ProRule" id="PRU10141"/>
    </source>
</evidence>
<dbReference type="GO" id="GO:0005524">
    <property type="term" value="F:ATP binding"/>
    <property type="evidence" value="ECO:0007669"/>
    <property type="project" value="UniProtKB-UniRule"/>
</dbReference>
<keyword evidence="5 15" id="KW-0812">Transmembrane</keyword>
<dbReference type="Gene3D" id="3.30.200.20">
    <property type="entry name" value="Phosphorylase Kinase, domain 1"/>
    <property type="match status" value="1"/>
</dbReference>
<evidence type="ECO:0000313" key="18">
    <source>
        <dbReference type="RefSeq" id="XP_038980545.1"/>
    </source>
</evidence>
<dbReference type="InterPro" id="IPR017441">
    <property type="entry name" value="Protein_kinase_ATP_BS"/>
</dbReference>
<evidence type="ECO:0000256" key="12">
    <source>
        <dbReference type="ARBA" id="ARBA00048679"/>
    </source>
</evidence>
<dbReference type="RefSeq" id="XP_038980545.1">
    <property type="nucleotide sequence ID" value="XM_039124617.1"/>
</dbReference>
<evidence type="ECO:0000256" key="10">
    <source>
        <dbReference type="ARBA" id="ARBA00023136"/>
    </source>
</evidence>
<evidence type="ECO:0000256" key="8">
    <source>
        <dbReference type="ARBA" id="ARBA00022840"/>
    </source>
</evidence>
<dbReference type="OrthoDB" id="4062651at2759"/>
<dbReference type="FunFam" id="3.30.200.20:FF:000039">
    <property type="entry name" value="receptor-like protein kinase FERONIA"/>
    <property type="match status" value="1"/>
</dbReference>
<comment type="catalytic activity">
    <reaction evidence="12">
        <text>L-seryl-[protein] + ATP = O-phospho-L-seryl-[protein] + ADP + H(+)</text>
        <dbReference type="Rhea" id="RHEA:17989"/>
        <dbReference type="Rhea" id="RHEA-COMP:9863"/>
        <dbReference type="Rhea" id="RHEA-COMP:11604"/>
        <dbReference type="ChEBI" id="CHEBI:15378"/>
        <dbReference type="ChEBI" id="CHEBI:29999"/>
        <dbReference type="ChEBI" id="CHEBI:30616"/>
        <dbReference type="ChEBI" id="CHEBI:83421"/>
        <dbReference type="ChEBI" id="CHEBI:456216"/>
        <dbReference type="EC" id="2.7.11.1"/>
    </reaction>
</comment>
<dbReference type="GeneID" id="103716041"/>
<gene>
    <name evidence="18 19 20 21" type="primary">LOC103716041</name>
</gene>
<dbReference type="FunFam" id="1.10.510.10:FF:000430">
    <property type="entry name" value="Protein kinase superfamily protein"/>
    <property type="match status" value="1"/>
</dbReference>
<dbReference type="InterPro" id="IPR008271">
    <property type="entry name" value="Ser/Thr_kinase_AS"/>
</dbReference>
<keyword evidence="4" id="KW-0808">Transferase</keyword>
<dbReference type="SUPFAM" id="SSF56112">
    <property type="entry name" value="Protein kinase-like (PK-like)"/>
    <property type="match status" value="1"/>
</dbReference>
<evidence type="ECO:0000256" key="7">
    <source>
        <dbReference type="ARBA" id="ARBA00022777"/>
    </source>
</evidence>
<feature type="domain" description="Protein kinase" evidence="16">
    <location>
        <begin position="89"/>
        <end position="358"/>
    </location>
</feature>
<evidence type="ECO:0000313" key="20">
    <source>
        <dbReference type="RefSeq" id="XP_038980547.1"/>
    </source>
</evidence>
<dbReference type="GO" id="GO:0004674">
    <property type="term" value="F:protein serine/threonine kinase activity"/>
    <property type="evidence" value="ECO:0007669"/>
    <property type="project" value="UniProtKB-KW"/>
</dbReference>
<evidence type="ECO:0000313" key="19">
    <source>
        <dbReference type="RefSeq" id="XP_038980546.1"/>
    </source>
</evidence>
<accession>A0A8B9A1R9</accession>
<evidence type="ECO:0000256" key="14">
    <source>
        <dbReference type="RuleBase" id="RU000304"/>
    </source>
</evidence>
<dbReference type="InterPro" id="IPR000719">
    <property type="entry name" value="Prot_kinase_dom"/>
</dbReference>
<dbReference type="RefSeq" id="XP_038980546.1">
    <property type="nucleotide sequence ID" value="XM_039124618.1"/>
</dbReference>
<dbReference type="InterPro" id="IPR047117">
    <property type="entry name" value="PERK1-13-like"/>
</dbReference>
<evidence type="ECO:0000313" key="17">
    <source>
        <dbReference type="Proteomes" id="UP000228380"/>
    </source>
</evidence>